<evidence type="ECO:0000313" key="2">
    <source>
        <dbReference type="EMBL" id="KAF8774006.1"/>
    </source>
</evidence>
<reference evidence="2" key="1">
    <citation type="journal article" date="2020" name="bioRxiv">
        <title>Chromosome-level reference genome of the European wasp spider Argiope bruennichi: a resource for studies on range expansion and evolutionary adaptation.</title>
        <authorList>
            <person name="Sheffer M.M."/>
            <person name="Hoppe A."/>
            <person name="Krehenwinkel H."/>
            <person name="Uhl G."/>
            <person name="Kuss A.W."/>
            <person name="Jensen L."/>
            <person name="Jensen C."/>
            <person name="Gillespie R.G."/>
            <person name="Hoff K.J."/>
            <person name="Prost S."/>
        </authorList>
    </citation>
    <scope>NUCLEOTIDE SEQUENCE</scope>
</reference>
<comment type="caution">
    <text evidence="2">The sequence shown here is derived from an EMBL/GenBank/DDBJ whole genome shotgun (WGS) entry which is preliminary data.</text>
</comment>
<sequence>MKRVGVEDCRLDCHRGGTRTEMVGREGRTVESLGGREHSAQSGGLRDELAQVERRMWRERGSAERGGLDNSSVRVA</sequence>
<dbReference type="AlphaFoldDB" id="A0A8T0EMV2"/>
<gene>
    <name evidence="2" type="ORF">HNY73_016609</name>
</gene>
<dbReference type="EMBL" id="JABXBU010002227">
    <property type="protein sequence ID" value="KAF8774006.1"/>
    <property type="molecule type" value="Genomic_DNA"/>
</dbReference>
<keyword evidence="3" id="KW-1185">Reference proteome</keyword>
<evidence type="ECO:0000313" key="3">
    <source>
        <dbReference type="Proteomes" id="UP000807504"/>
    </source>
</evidence>
<name>A0A8T0EMV2_ARGBR</name>
<feature type="region of interest" description="Disordered" evidence="1">
    <location>
        <begin position="28"/>
        <end position="47"/>
    </location>
</feature>
<dbReference type="Proteomes" id="UP000807504">
    <property type="component" value="Unassembled WGS sequence"/>
</dbReference>
<accession>A0A8T0EMV2</accession>
<evidence type="ECO:0000256" key="1">
    <source>
        <dbReference type="SAM" id="MobiDB-lite"/>
    </source>
</evidence>
<protein>
    <submittedName>
        <fullName evidence="2">Uncharacterized protein</fullName>
    </submittedName>
</protein>
<organism evidence="2 3">
    <name type="scientific">Argiope bruennichi</name>
    <name type="common">Wasp spider</name>
    <name type="synonym">Aranea bruennichi</name>
    <dbReference type="NCBI Taxonomy" id="94029"/>
    <lineage>
        <taxon>Eukaryota</taxon>
        <taxon>Metazoa</taxon>
        <taxon>Ecdysozoa</taxon>
        <taxon>Arthropoda</taxon>
        <taxon>Chelicerata</taxon>
        <taxon>Arachnida</taxon>
        <taxon>Araneae</taxon>
        <taxon>Araneomorphae</taxon>
        <taxon>Entelegynae</taxon>
        <taxon>Araneoidea</taxon>
        <taxon>Araneidae</taxon>
        <taxon>Argiope</taxon>
    </lineage>
</organism>
<reference evidence="2" key="2">
    <citation type="submission" date="2020-06" db="EMBL/GenBank/DDBJ databases">
        <authorList>
            <person name="Sheffer M."/>
        </authorList>
    </citation>
    <scope>NUCLEOTIDE SEQUENCE</scope>
</reference>
<proteinExistence type="predicted"/>